<dbReference type="AlphaFoldDB" id="A0A0X8GY00"/>
<evidence type="ECO:0000313" key="9">
    <source>
        <dbReference type="EMBL" id="AMC92498.1"/>
    </source>
</evidence>
<dbReference type="InterPro" id="IPR011606">
    <property type="entry name" value="Brnchd-chn_aa_trnsp_permease"/>
</dbReference>
<dbReference type="Pfam" id="PF03591">
    <property type="entry name" value="AzlC"/>
    <property type="match status" value="1"/>
</dbReference>
<dbReference type="GO" id="GO:0005886">
    <property type="term" value="C:plasma membrane"/>
    <property type="evidence" value="ECO:0007669"/>
    <property type="project" value="UniProtKB-SubCell"/>
</dbReference>
<dbReference type="PANTHER" id="PTHR34979">
    <property type="entry name" value="INNER MEMBRANE PROTEIN YGAZ"/>
    <property type="match status" value="1"/>
</dbReference>
<keyword evidence="10" id="KW-1185">Reference proteome</keyword>
<keyword evidence="6 8" id="KW-1133">Transmembrane helix</keyword>
<accession>A0A0X8GY00</accession>
<dbReference type="PANTHER" id="PTHR34979:SF1">
    <property type="entry name" value="INNER MEMBRANE PROTEIN YGAZ"/>
    <property type="match status" value="1"/>
</dbReference>
<sequence length="216" mass="23995">MKRSIKEGFIASIPVMAGYLVLGAAFGAYVYQYKLPLYAAILMSVIIYAGSMQFAAVPLLVQPFAPIQTLLLTLSINARHLFYGISMNQQFKTAGKKKHYMIFALTDESYSVIIDQKDNNIIFWTMLLNQVYWVCGTLVGYLLIQFIPINTNGIEFSMTALFAVIFIEKCLDKKPIPIVIGLVASIGCLIVFGANSFIIPSMILIMGLLLWGGNKK</sequence>
<organism evidence="9 10">
    <name type="scientific">Erysipelothrix larvae</name>
    <dbReference type="NCBI Taxonomy" id="1514105"/>
    <lineage>
        <taxon>Bacteria</taxon>
        <taxon>Bacillati</taxon>
        <taxon>Bacillota</taxon>
        <taxon>Erysipelotrichia</taxon>
        <taxon>Erysipelotrichales</taxon>
        <taxon>Erysipelotrichaceae</taxon>
        <taxon>Erysipelothrix</taxon>
    </lineage>
</organism>
<evidence type="ECO:0000256" key="2">
    <source>
        <dbReference type="ARBA" id="ARBA00010735"/>
    </source>
</evidence>
<evidence type="ECO:0000313" key="10">
    <source>
        <dbReference type="Proteomes" id="UP000063781"/>
    </source>
</evidence>
<feature type="transmembrane region" description="Helical" evidence="8">
    <location>
        <begin position="9"/>
        <end position="31"/>
    </location>
</feature>
<feature type="transmembrane region" description="Helical" evidence="8">
    <location>
        <begin position="121"/>
        <end position="147"/>
    </location>
</feature>
<feature type="transmembrane region" description="Helical" evidence="8">
    <location>
        <begin position="178"/>
        <end position="211"/>
    </location>
</feature>
<evidence type="ECO:0000256" key="4">
    <source>
        <dbReference type="ARBA" id="ARBA00022475"/>
    </source>
</evidence>
<gene>
    <name evidence="9" type="ORF">AOC36_00355</name>
</gene>
<evidence type="ECO:0000256" key="6">
    <source>
        <dbReference type="ARBA" id="ARBA00022989"/>
    </source>
</evidence>
<evidence type="ECO:0000256" key="8">
    <source>
        <dbReference type="SAM" id="Phobius"/>
    </source>
</evidence>
<evidence type="ECO:0000256" key="3">
    <source>
        <dbReference type="ARBA" id="ARBA00022448"/>
    </source>
</evidence>
<evidence type="ECO:0000256" key="1">
    <source>
        <dbReference type="ARBA" id="ARBA00004651"/>
    </source>
</evidence>
<dbReference type="Proteomes" id="UP000063781">
    <property type="component" value="Chromosome"/>
</dbReference>
<dbReference type="KEGG" id="erl:AOC36_00355"/>
<keyword evidence="4" id="KW-1003">Cell membrane</keyword>
<dbReference type="EMBL" id="CP013213">
    <property type="protein sequence ID" value="AMC92498.1"/>
    <property type="molecule type" value="Genomic_DNA"/>
</dbReference>
<name>A0A0X8GY00_9FIRM</name>
<comment type="subcellular location">
    <subcellularLocation>
        <location evidence="1">Cell membrane</location>
        <topology evidence="1">Multi-pass membrane protein</topology>
    </subcellularLocation>
</comment>
<dbReference type="STRING" id="1514105.AOC36_00355"/>
<keyword evidence="7 8" id="KW-0472">Membrane</keyword>
<feature type="transmembrane region" description="Helical" evidence="8">
    <location>
        <begin position="37"/>
        <end position="61"/>
    </location>
</feature>
<evidence type="ECO:0000256" key="7">
    <source>
        <dbReference type="ARBA" id="ARBA00023136"/>
    </source>
</evidence>
<reference evidence="9 10" key="1">
    <citation type="submission" date="2015-10" db="EMBL/GenBank/DDBJ databases">
        <title>Erysipelothrix larvae sp. LV19 isolated from the larval gut of the rhinoceros beetle, Trypoxylus dichotomus.</title>
        <authorList>
            <person name="Lim S."/>
            <person name="Kim B.-C."/>
        </authorList>
    </citation>
    <scope>NUCLEOTIDE SEQUENCE [LARGE SCALE GENOMIC DNA]</scope>
    <source>
        <strain evidence="9 10">LV19</strain>
    </source>
</reference>
<dbReference type="OrthoDB" id="3181706at2"/>
<comment type="similarity">
    <text evidence="2">Belongs to the AzlC family.</text>
</comment>
<evidence type="ECO:0008006" key="11">
    <source>
        <dbReference type="Google" id="ProtNLM"/>
    </source>
</evidence>
<dbReference type="GO" id="GO:1903785">
    <property type="term" value="P:L-valine transmembrane transport"/>
    <property type="evidence" value="ECO:0007669"/>
    <property type="project" value="TreeGrafter"/>
</dbReference>
<protein>
    <recommendedName>
        <fullName evidence="11">Branched-chain amino acid transporter AzlC</fullName>
    </recommendedName>
</protein>
<dbReference type="RefSeq" id="WP_067629791.1">
    <property type="nucleotide sequence ID" value="NZ_CP013213.1"/>
</dbReference>
<keyword evidence="5 8" id="KW-0812">Transmembrane</keyword>
<proteinExistence type="inferred from homology"/>
<keyword evidence="3" id="KW-0813">Transport</keyword>
<evidence type="ECO:0000256" key="5">
    <source>
        <dbReference type="ARBA" id="ARBA00022692"/>
    </source>
</evidence>